<reference evidence="1" key="1">
    <citation type="submission" date="2022-04" db="EMBL/GenBank/DDBJ databases">
        <title>Jade perch genome.</title>
        <authorList>
            <person name="Chao B."/>
        </authorList>
    </citation>
    <scope>NUCLEOTIDE SEQUENCE</scope>
    <source>
        <strain evidence="1">CB-2022</strain>
    </source>
</reference>
<accession>A0ACB8X8W5</accession>
<comment type="caution">
    <text evidence="1">The sequence shown here is derived from an EMBL/GenBank/DDBJ whole genome shotgun (WGS) entry which is preliminary data.</text>
</comment>
<dbReference type="Proteomes" id="UP000831701">
    <property type="component" value="Chromosome 2"/>
</dbReference>
<sequence length="309" mass="35496">MNETSARRKAEEFTNRCLRPAVEDFVKRSLGPDIIDEMLKNKQFSNRIECQYSILLDLLTQNDFEKYLSYIGSYENYVKKWILDQIVTHFSNGSRMSQLEDQRLQSSISSINDAINKAKTENSGNMKTFVEDVCQELGDKLVISQDALGAFMILNNADQPQNELFNKLIGCGKQCPFCKAPCEAGGKEHTEHWTSLHRPEGLGSYRWTSTKKLLTDICSSAVISDVRFHCNATNGKYHPYKRYKEIFPDWHITPDGSLQASDYWKYVLAKFNNKFAKEYNAQPADIPSSWKDIKHQQAEASLKESFNIK</sequence>
<gene>
    <name evidence="1" type="ORF">L3Q82_017018</name>
</gene>
<proteinExistence type="predicted"/>
<name>A0ACB8X8W5_9TELE</name>
<protein>
    <submittedName>
        <fullName evidence="1">Uncharacterized protein</fullName>
    </submittedName>
</protein>
<organism evidence="1 2">
    <name type="scientific">Scortum barcoo</name>
    <name type="common">barcoo grunter</name>
    <dbReference type="NCBI Taxonomy" id="214431"/>
    <lineage>
        <taxon>Eukaryota</taxon>
        <taxon>Metazoa</taxon>
        <taxon>Chordata</taxon>
        <taxon>Craniata</taxon>
        <taxon>Vertebrata</taxon>
        <taxon>Euteleostomi</taxon>
        <taxon>Actinopterygii</taxon>
        <taxon>Neopterygii</taxon>
        <taxon>Teleostei</taxon>
        <taxon>Neoteleostei</taxon>
        <taxon>Acanthomorphata</taxon>
        <taxon>Eupercaria</taxon>
        <taxon>Centrarchiformes</taxon>
        <taxon>Terapontoidei</taxon>
        <taxon>Terapontidae</taxon>
        <taxon>Scortum</taxon>
    </lineage>
</organism>
<keyword evidence="2" id="KW-1185">Reference proteome</keyword>
<evidence type="ECO:0000313" key="1">
    <source>
        <dbReference type="EMBL" id="KAI3376563.1"/>
    </source>
</evidence>
<evidence type="ECO:0000313" key="2">
    <source>
        <dbReference type="Proteomes" id="UP000831701"/>
    </source>
</evidence>
<dbReference type="EMBL" id="CM041532">
    <property type="protein sequence ID" value="KAI3376563.1"/>
    <property type="molecule type" value="Genomic_DNA"/>
</dbReference>